<evidence type="ECO:0000313" key="3">
    <source>
        <dbReference type="Proteomes" id="UP000288805"/>
    </source>
</evidence>
<evidence type="ECO:0000259" key="1">
    <source>
        <dbReference type="Pfam" id="PF00078"/>
    </source>
</evidence>
<sequence>MMGEVIFDSQQAFVQGRQILDAVLIANETLNSRLKDNKPGLLLKMDIEKAFDHVNWDFLMEVMPKMGFGHRWINWMKWCCSTTTFSILINGSLRASFVALGDRDRGALFPPISSFLPWKPLANCCLVQEMRALFLASEWEEEEERG</sequence>
<dbReference type="PANTHER" id="PTHR19446">
    <property type="entry name" value="REVERSE TRANSCRIPTASES"/>
    <property type="match status" value="1"/>
</dbReference>
<organism evidence="2 3">
    <name type="scientific">Vitis vinifera</name>
    <name type="common">Grape</name>
    <dbReference type="NCBI Taxonomy" id="29760"/>
    <lineage>
        <taxon>Eukaryota</taxon>
        <taxon>Viridiplantae</taxon>
        <taxon>Streptophyta</taxon>
        <taxon>Embryophyta</taxon>
        <taxon>Tracheophyta</taxon>
        <taxon>Spermatophyta</taxon>
        <taxon>Magnoliopsida</taxon>
        <taxon>eudicotyledons</taxon>
        <taxon>Gunneridae</taxon>
        <taxon>Pentapetalae</taxon>
        <taxon>rosids</taxon>
        <taxon>Vitales</taxon>
        <taxon>Vitaceae</taxon>
        <taxon>Viteae</taxon>
        <taxon>Vitis</taxon>
    </lineage>
</organism>
<reference evidence="2 3" key="1">
    <citation type="journal article" date="2018" name="PLoS Genet.">
        <title>Population sequencing reveals clonal diversity and ancestral inbreeding in the grapevine cultivar Chardonnay.</title>
        <authorList>
            <person name="Roach M.J."/>
            <person name="Johnson D.L."/>
            <person name="Bohlmann J."/>
            <person name="van Vuuren H.J."/>
            <person name="Jones S.J."/>
            <person name="Pretorius I.S."/>
            <person name="Schmidt S.A."/>
            <person name="Borneman A.R."/>
        </authorList>
    </citation>
    <scope>NUCLEOTIDE SEQUENCE [LARGE SCALE GENOMIC DNA]</scope>
    <source>
        <strain evidence="3">cv. Chardonnay</strain>
        <tissue evidence="2">Leaf</tissue>
    </source>
</reference>
<evidence type="ECO:0000313" key="2">
    <source>
        <dbReference type="EMBL" id="RVX19161.1"/>
    </source>
</evidence>
<protein>
    <recommendedName>
        <fullName evidence="1">Reverse transcriptase domain-containing protein</fullName>
    </recommendedName>
</protein>
<gene>
    <name evidence="2" type="ORF">CK203_008803</name>
</gene>
<dbReference type="Proteomes" id="UP000288805">
    <property type="component" value="Unassembled WGS sequence"/>
</dbReference>
<comment type="caution">
    <text evidence="2">The sequence shown here is derived from an EMBL/GenBank/DDBJ whole genome shotgun (WGS) entry which is preliminary data.</text>
</comment>
<dbReference type="InterPro" id="IPR000477">
    <property type="entry name" value="RT_dom"/>
</dbReference>
<dbReference type="Pfam" id="PF00078">
    <property type="entry name" value="RVT_1"/>
    <property type="match status" value="1"/>
</dbReference>
<name>A0A438KD71_VITVI</name>
<accession>A0A438KD71</accession>
<dbReference type="EMBL" id="QGNW01000009">
    <property type="protein sequence ID" value="RVX19161.1"/>
    <property type="molecule type" value="Genomic_DNA"/>
</dbReference>
<dbReference type="AlphaFoldDB" id="A0A438KD71"/>
<feature type="domain" description="Reverse transcriptase" evidence="1">
    <location>
        <begin position="5"/>
        <end position="77"/>
    </location>
</feature>
<proteinExistence type="predicted"/>